<name>A0A101A0M8_9MYCO</name>
<sequence>MPARPRRRAGTWLAAHSAQRLLPLVPIPRSFRFTSRHIAGPGRINVPTRHGSVGCLIYQPHPAAPLTGVSGGPPVTLHLHGGAFIVRNPRQEEYLAEYIAAEVGAVVVLPDYATAPQVQYPVAEQQCYDIARWLRHEGSHYGWNTSRMSLSGASAGAKLALNVCQQSRVDDELDWRAALLTFPVTDLSRFDRTSAKKRPRISPTIQRLAIEAYVIDPSVRRDPLASPVFDTALAEAMPPSLVMTGELDTLGPEGDALATELARRGVATTHRSFPGIDHGFTRKQTDTAREAMALIGAHLIRYLT</sequence>
<dbReference type="EMBL" id="LQIR01000067">
    <property type="protein sequence ID" value="KUI07830.1"/>
    <property type="molecule type" value="Genomic_DNA"/>
</dbReference>
<proteinExistence type="predicted"/>
<evidence type="ECO:0000259" key="2">
    <source>
        <dbReference type="Pfam" id="PF07859"/>
    </source>
</evidence>
<evidence type="ECO:0000313" key="3">
    <source>
        <dbReference type="EMBL" id="KUI07830.1"/>
    </source>
</evidence>
<evidence type="ECO:0000313" key="4">
    <source>
        <dbReference type="Proteomes" id="UP000053707"/>
    </source>
</evidence>
<dbReference type="Pfam" id="PF07859">
    <property type="entry name" value="Abhydrolase_3"/>
    <property type="match status" value="1"/>
</dbReference>
<gene>
    <name evidence="3" type="ORF">AU192_10240</name>
</gene>
<comment type="caution">
    <text evidence="3">The sequence shown here is derived from an EMBL/GenBank/DDBJ whole genome shotgun (WGS) entry which is preliminary data.</text>
</comment>
<dbReference type="Proteomes" id="UP000053707">
    <property type="component" value="Unassembled WGS sequence"/>
</dbReference>
<organism evidence="3 4">
    <name type="scientific">Mycobacterium lehmannii</name>
    <dbReference type="NCBI Taxonomy" id="2048550"/>
    <lineage>
        <taxon>Bacteria</taxon>
        <taxon>Bacillati</taxon>
        <taxon>Actinomycetota</taxon>
        <taxon>Actinomycetes</taxon>
        <taxon>Mycobacteriales</taxon>
        <taxon>Mycobacteriaceae</taxon>
        <taxon>Mycobacterium</taxon>
    </lineage>
</organism>
<keyword evidence="4" id="KW-1185">Reference proteome</keyword>
<dbReference type="PANTHER" id="PTHR48081">
    <property type="entry name" value="AB HYDROLASE SUPERFAMILY PROTEIN C4A8.06C"/>
    <property type="match status" value="1"/>
</dbReference>
<protein>
    <recommendedName>
        <fullName evidence="2">Alpha/beta hydrolase fold-3 domain-containing protein</fullName>
    </recommendedName>
</protein>
<dbReference type="Gene3D" id="3.40.50.1820">
    <property type="entry name" value="alpha/beta hydrolase"/>
    <property type="match status" value="1"/>
</dbReference>
<dbReference type="InterPro" id="IPR013094">
    <property type="entry name" value="AB_hydrolase_3"/>
</dbReference>
<keyword evidence="1" id="KW-0378">Hydrolase</keyword>
<reference evidence="3 4" key="1">
    <citation type="submission" date="2016-01" db="EMBL/GenBank/DDBJ databases">
        <authorList>
            <consortium name="TB Trials Study Group"/>
            <person name="Sutton G."/>
            <person name="Brinkac L."/>
            <person name="Sanka R."/>
            <person name="Adams M."/>
            <person name="Lau E.L."/>
            <person name="Macaden R."/>
            <person name="Grewal H.M.S."/>
        </authorList>
    </citation>
    <scope>NUCLEOTIDE SEQUENCE [LARGE SCALE GENOMIC DNA]</scope>
    <source>
        <strain evidence="3 4">IS-1744</strain>
    </source>
</reference>
<dbReference type="AlphaFoldDB" id="A0A101A0M8"/>
<feature type="domain" description="Alpha/beta hydrolase fold-3" evidence="2">
    <location>
        <begin position="77"/>
        <end position="281"/>
    </location>
</feature>
<dbReference type="InterPro" id="IPR029058">
    <property type="entry name" value="AB_hydrolase_fold"/>
</dbReference>
<dbReference type="GO" id="GO:0016787">
    <property type="term" value="F:hydrolase activity"/>
    <property type="evidence" value="ECO:0007669"/>
    <property type="project" value="UniProtKB-KW"/>
</dbReference>
<dbReference type="RefSeq" id="WP_064399834.1">
    <property type="nucleotide sequence ID" value="NZ_LQIR01000067.1"/>
</dbReference>
<dbReference type="InterPro" id="IPR050300">
    <property type="entry name" value="GDXG_lipolytic_enzyme"/>
</dbReference>
<dbReference type="PANTHER" id="PTHR48081:SF8">
    <property type="entry name" value="ALPHA_BETA HYDROLASE FOLD-3 DOMAIN-CONTAINING PROTEIN-RELATED"/>
    <property type="match status" value="1"/>
</dbReference>
<dbReference type="SUPFAM" id="SSF53474">
    <property type="entry name" value="alpha/beta-Hydrolases"/>
    <property type="match status" value="1"/>
</dbReference>
<accession>A0A101A0M8</accession>
<evidence type="ECO:0000256" key="1">
    <source>
        <dbReference type="ARBA" id="ARBA00022801"/>
    </source>
</evidence>